<protein>
    <submittedName>
        <fullName evidence="6">1-acyl-sn-glycerol-3-phosphate acyltransferase</fullName>
    </submittedName>
</protein>
<dbReference type="RefSeq" id="WP_092890562.1">
    <property type="nucleotide sequence ID" value="NZ_CP061498.1"/>
</dbReference>
<evidence type="ECO:0000256" key="1">
    <source>
        <dbReference type="ARBA" id="ARBA00005189"/>
    </source>
</evidence>
<comment type="pathway">
    <text evidence="1">Lipid metabolism.</text>
</comment>
<dbReference type="PANTHER" id="PTHR10434:SF11">
    <property type="entry name" value="1-ACYL-SN-GLYCEROL-3-PHOSPHATE ACYLTRANSFERASE"/>
    <property type="match status" value="1"/>
</dbReference>
<reference evidence="6 7" key="1">
    <citation type="submission" date="2016-10" db="EMBL/GenBank/DDBJ databases">
        <authorList>
            <person name="de Groot N.N."/>
        </authorList>
    </citation>
    <scope>NUCLEOTIDE SEQUENCE [LARGE SCALE GENOMIC DNA]</scope>
    <source>
        <strain evidence="6 7">CGMCC 1.8894</strain>
    </source>
</reference>
<evidence type="ECO:0000313" key="7">
    <source>
        <dbReference type="Proteomes" id="UP000198539"/>
    </source>
</evidence>
<dbReference type="GO" id="GO:0003841">
    <property type="term" value="F:1-acylglycerol-3-phosphate O-acyltransferase activity"/>
    <property type="evidence" value="ECO:0007669"/>
    <property type="project" value="TreeGrafter"/>
</dbReference>
<dbReference type="PANTHER" id="PTHR10434">
    <property type="entry name" value="1-ACYL-SN-GLYCEROL-3-PHOSPHATE ACYLTRANSFERASE"/>
    <property type="match status" value="1"/>
</dbReference>
<evidence type="ECO:0000313" key="6">
    <source>
        <dbReference type="EMBL" id="SDX30703.1"/>
    </source>
</evidence>
<dbReference type="Proteomes" id="UP000198539">
    <property type="component" value="Unassembled WGS sequence"/>
</dbReference>
<evidence type="ECO:0000256" key="3">
    <source>
        <dbReference type="ARBA" id="ARBA00023315"/>
    </source>
</evidence>
<dbReference type="Pfam" id="PF01553">
    <property type="entry name" value="Acyltransferase"/>
    <property type="match status" value="1"/>
</dbReference>
<evidence type="ECO:0000256" key="4">
    <source>
        <dbReference type="SAM" id="Phobius"/>
    </source>
</evidence>
<feature type="transmembrane region" description="Helical" evidence="4">
    <location>
        <begin position="12"/>
        <end position="33"/>
    </location>
</feature>
<keyword evidence="4" id="KW-1133">Transmembrane helix</keyword>
<accession>A0A1H3AM54</accession>
<name>A0A1H3AM54_9RHOB</name>
<evidence type="ECO:0000256" key="2">
    <source>
        <dbReference type="ARBA" id="ARBA00022679"/>
    </source>
</evidence>
<feature type="domain" description="Phospholipid/glycerol acyltransferase" evidence="5">
    <location>
        <begin position="73"/>
        <end position="187"/>
    </location>
</feature>
<dbReference type="InterPro" id="IPR002123">
    <property type="entry name" value="Plipid/glycerol_acylTrfase"/>
</dbReference>
<dbReference type="AlphaFoldDB" id="A0A1H3AM54"/>
<dbReference type="SMART" id="SM00563">
    <property type="entry name" value="PlsC"/>
    <property type="match status" value="1"/>
</dbReference>
<organism evidence="6 7">
    <name type="scientific">Roseicitreum antarcticum</name>
    <dbReference type="NCBI Taxonomy" id="564137"/>
    <lineage>
        <taxon>Bacteria</taxon>
        <taxon>Pseudomonadati</taxon>
        <taxon>Pseudomonadota</taxon>
        <taxon>Alphaproteobacteria</taxon>
        <taxon>Rhodobacterales</taxon>
        <taxon>Paracoccaceae</taxon>
        <taxon>Roseicitreum</taxon>
    </lineage>
</organism>
<gene>
    <name evidence="6" type="ORF">SAMN04488238_10754</name>
</gene>
<proteinExistence type="predicted"/>
<dbReference type="STRING" id="564137.SAMN04488238_10754"/>
<sequence length="256" mass="28426">MRYAIQWLRSVVFIAQMYLALAVIGLVSIPFAIVRVDWAQATIHRYCAWVRWTAGWMVGIKSEVRGEIPQGAALIAAKHQSFLDILLIYDALPQARFVMKKELLRMPVLGWYSQRIGCIPVDRGKRGQAIQAMVTAAQDGQHPGGQLIIFSQGTRVAPGAYLPYKVGTGILYDRLGMPCVPVAVNVGVFWPKRSLYRKPGRAVIEFLAPIPPGLALRPFMERLEADIEGNSNRLMAEAGFDVPAMPPPPEGRSDRM</sequence>
<dbReference type="CDD" id="cd07989">
    <property type="entry name" value="LPLAT_AGPAT-like"/>
    <property type="match status" value="1"/>
</dbReference>
<dbReference type="SUPFAM" id="SSF69593">
    <property type="entry name" value="Glycerol-3-phosphate (1)-acyltransferase"/>
    <property type="match status" value="1"/>
</dbReference>
<dbReference type="GO" id="GO:0006654">
    <property type="term" value="P:phosphatidic acid biosynthetic process"/>
    <property type="evidence" value="ECO:0007669"/>
    <property type="project" value="TreeGrafter"/>
</dbReference>
<keyword evidence="4" id="KW-0812">Transmembrane</keyword>
<evidence type="ECO:0000259" key="5">
    <source>
        <dbReference type="SMART" id="SM00563"/>
    </source>
</evidence>
<keyword evidence="3 6" id="KW-0012">Acyltransferase</keyword>
<keyword evidence="4" id="KW-0472">Membrane</keyword>
<dbReference type="EMBL" id="FNOM01000007">
    <property type="protein sequence ID" value="SDX30703.1"/>
    <property type="molecule type" value="Genomic_DNA"/>
</dbReference>
<keyword evidence="2 6" id="KW-0808">Transferase</keyword>
<dbReference type="OrthoDB" id="5290997at2"/>
<keyword evidence="7" id="KW-1185">Reference proteome</keyword>